<dbReference type="Pfam" id="PF00571">
    <property type="entry name" value="CBS"/>
    <property type="match status" value="2"/>
</dbReference>
<dbReference type="InterPro" id="IPR046342">
    <property type="entry name" value="CBS_dom_sf"/>
</dbReference>
<evidence type="ECO:0000256" key="5">
    <source>
        <dbReference type="ARBA" id="ARBA00022842"/>
    </source>
</evidence>
<keyword evidence="13" id="KW-1185">Reference proteome</keyword>
<gene>
    <name evidence="12" type="primary">mgtE</name>
    <name evidence="12" type="ORF">GCM10011415_07080</name>
</gene>
<feature type="region of interest" description="Disordered" evidence="10">
    <location>
        <begin position="1"/>
        <end position="50"/>
    </location>
</feature>
<feature type="transmembrane region" description="Helical" evidence="9">
    <location>
        <begin position="332"/>
        <end position="349"/>
    </location>
</feature>
<keyword evidence="6 9" id="KW-1133">Transmembrane helix</keyword>
<evidence type="ECO:0000256" key="6">
    <source>
        <dbReference type="ARBA" id="ARBA00022989"/>
    </source>
</evidence>
<evidence type="ECO:0000313" key="13">
    <source>
        <dbReference type="Proteomes" id="UP000617145"/>
    </source>
</evidence>
<dbReference type="PANTHER" id="PTHR43773">
    <property type="entry name" value="MAGNESIUM TRANSPORTER MGTE"/>
    <property type="match status" value="1"/>
</dbReference>
<feature type="domain" description="CBS" evidence="11">
    <location>
        <begin position="250"/>
        <end position="306"/>
    </location>
</feature>
<dbReference type="SUPFAM" id="SSF161093">
    <property type="entry name" value="MgtE membrane domain-like"/>
    <property type="match status" value="1"/>
</dbReference>
<evidence type="ECO:0000256" key="10">
    <source>
        <dbReference type="SAM" id="MobiDB-lite"/>
    </source>
</evidence>
<keyword evidence="8" id="KW-0129">CBS domain</keyword>
<dbReference type="NCBIfam" id="TIGR00400">
    <property type="entry name" value="mgtE"/>
    <property type="match status" value="1"/>
</dbReference>
<keyword evidence="7 9" id="KW-0472">Membrane</keyword>
<feature type="compositionally biased region" description="Acidic residues" evidence="10">
    <location>
        <begin position="33"/>
        <end position="49"/>
    </location>
</feature>
<evidence type="ECO:0000256" key="9">
    <source>
        <dbReference type="RuleBase" id="RU362011"/>
    </source>
</evidence>
<dbReference type="Gene3D" id="1.25.60.10">
    <property type="entry name" value="MgtE N-terminal domain-like"/>
    <property type="match status" value="1"/>
</dbReference>
<dbReference type="GO" id="GO:0015095">
    <property type="term" value="F:magnesium ion transmembrane transporter activity"/>
    <property type="evidence" value="ECO:0007669"/>
    <property type="project" value="UniProtKB-UniRule"/>
</dbReference>
<name>A0A8J3EFY2_9RHOB</name>
<accession>A0A8J3EFY2</accession>
<dbReference type="Gene3D" id="1.10.357.20">
    <property type="entry name" value="SLC41 divalent cation transporters, integral membrane domain"/>
    <property type="match status" value="1"/>
</dbReference>
<dbReference type="GO" id="GO:0046872">
    <property type="term" value="F:metal ion binding"/>
    <property type="evidence" value="ECO:0007669"/>
    <property type="project" value="UniProtKB-KW"/>
</dbReference>
<organism evidence="12 13">
    <name type="scientific">Salipiger pallidus</name>
    <dbReference type="NCBI Taxonomy" id="1775170"/>
    <lineage>
        <taxon>Bacteria</taxon>
        <taxon>Pseudomonadati</taxon>
        <taxon>Pseudomonadota</taxon>
        <taxon>Alphaproteobacteria</taxon>
        <taxon>Rhodobacterales</taxon>
        <taxon>Roseobacteraceae</taxon>
        <taxon>Salipiger</taxon>
    </lineage>
</organism>
<keyword evidence="9" id="KW-1003">Cell membrane</keyword>
<keyword evidence="4 9" id="KW-0812">Transmembrane</keyword>
<evidence type="ECO:0000313" key="12">
    <source>
        <dbReference type="EMBL" id="GGG63265.1"/>
    </source>
</evidence>
<dbReference type="InterPro" id="IPR036739">
    <property type="entry name" value="SLC41_membr_dom_sf"/>
</dbReference>
<keyword evidence="9" id="KW-0479">Metal-binding</keyword>
<dbReference type="InterPro" id="IPR006667">
    <property type="entry name" value="SLC41_membr_dom"/>
</dbReference>
<dbReference type="SUPFAM" id="SSF158791">
    <property type="entry name" value="MgtE N-terminal domain-like"/>
    <property type="match status" value="1"/>
</dbReference>
<evidence type="ECO:0000256" key="4">
    <source>
        <dbReference type="ARBA" id="ARBA00022692"/>
    </source>
</evidence>
<evidence type="ECO:0000259" key="11">
    <source>
        <dbReference type="PROSITE" id="PS51371"/>
    </source>
</evidence>
<dbReference type="SUPFAM" id="SSF54631">
    <property type="entry name" value="CBS-domain pair"/>
    <property type="match status" value="1"/>
</dbReference>
<protein>
    <recommendedName>
        <fullName evidence="9">Magnesium transporter MgtE</fullName>
    </recommendedName>
</protein>
<feature type="transmembrane region" description="Helical" evidence="9">
    <location>
        <begin position="435"/>
        <end position="459"/>
    </location>
</feature>
<proteinExistence type="inferred from homology"/>
<dbReference type="PROSITE" id="PS51371">
    <property type="entry name" value="CBS"/>
    <property type="match status" value="1"/>
</dbReference>
<dbReference type="Proteomes" id="UP000617145">
    <property type="component" value="Unassembled WGS sequence"/>
</dbReference>
<feature type="transmembrane region" description="Helical" evidence="9">
    <location>
        <begin position="406"/>
        <end position="429"/>
    </location>
</feature>
<evidence type="ECO:0000256" key="8">
    <source>
        <dbReference type="PROSITE-ProRule" id="PRU00703"/>
    </source>
</evidence>
<dbReference type="Pfam" id="PF01769">
    <property type="entry name" value="MgtE"/>
    <property type="match status" value="1"/>
</dbReference>
<dbReference type="InterPro" id="IPR006668">
    <property type="entry name" value="Mg_transptr_MgtE_intracell_dom"/>
</dbReference>
<dbReference type="InterPro" id="IPR000644">
    <property type="entry name" value="CBS_dom"/>
</dbReference>
<sequence length="495" mass="53809">MTEATENKTRPEDEERAEDQPGDPSDTPKDPEDGPELPPEEDGPSDDDAYALQPKSVAAILYAVDVEDREQLVELMEPLHPADIADLLEQINAYDRMRLIKLYDKEFDGDILSELDESIREDVIAALHPEVLADAVRDLETDDVVDLIEDLDAAQQSAILGVLEEGDRVAVEQSLTYPEYSAGRLMQREVVMAPEHWNVGEAIDHLRSSQDLPDQFYHLVLVDPKLHPVGNVTLGRLMASRREVKLADLMEETFHVIPATRPEKDVAYAFNQYHLISAPVVDENERLVGMITIDDAMAVLDEEHEEDILRLAGVGEESRLSDTVLETTRQRFPWLAVNLVTAILASLVISQFEAALAQVVALAVLMPIVASMGGNAGTQALTVAVRALATKDLTGSNVWRIIRREIAVGLVNGVAFAVIMGLVGLAWFGSPALGVVIASAMVINLVIAGLAGIGIPVLLEKLKVDPALASGAFVTTVTDVVGFFAFLGLAVLVLL</sequence>
<dbReference type="AlphaFoldDB" id="A0A8J3EFY2"/>
<evidence type="ECO:0000256" key="1">
    <source>
        <dbReference type="ARBA" id="ARBA00004141"/>
    </source>
</evidence>
<comment type="subunit">
    <text evidence="9">Homodimer.</text>
</comment>
<feature type="transmembrane region" description="Helical" evidence="9">
    <location>
        <begin position="471"/>
        <end position="494"/>
    </location>
</feature>
<comment type="similarity">
    <text evidence="2 9">Belongs to the SLC41A transporter family.</text>
</comment>
<keyword evidence="5 9" id="KW-0460">Magnesium</keyword>
<comment type="function">
    <text evidence="9">Acts as a magnesium transporter.</text>
</comment>
<dbReference type="PANTHER" id="PTHR43773:SF1">
    <property type="entry name" value="MAGNESIUM TRANSPORTER MGTE"/>
    <property type="match status" value="1"/>
</dbReference>
<reference evidence="12" key="1">
    <citation type="journal article" date="2014" name="Int. J. Syst. Evol. Microbiol.">
        <title>Complete genome sequence of Corynebacterium casei LMG S-19264T (=DSM 44701T), isolated from a smear-ripened cheese.</title>
        <authorList>
            <consortium name="US DOE Joint Genome Institute (JGI-PGF)"/>
            <person name="Walter F."/>
            <person name="Albersmeier A."/>
            <person name="Kalinowski J."/>
            <person name="Ruckert C."/>
        </authorList>
    </citation>
    <scope>NUCLEOTIDE SEQUENCE</scope>
    <source>
        <strain evidence="12">CGMCC 1.15762</strain>
    </source>
</reference>
<evidence type="ECO:0000256" key="7">
    <source>
        <dbReference type="ARBA" id="ARBA00023136"/>
    </source>
</evidence>
<dbReference type="GO" id="GO:0005886">
    <property type="term" value="C:plasma membrane"/>
    <property type="evidence" value="ECO:0007669"/>
    <property type="project" value="UniProtKB-SubCell"/>
</dbReference>
<dbReference type="InterPro" id="IPR006669">
    <property type="entry name" value="MgtE_transporter"/>
</dbReference>
<dbReference type="SMART" id="SM00924">
    <property type="entry name" value="MgtE_N"/>
    <property type="match status" value="1"/>
</dbReference>
<evidence type="ECO:0000256" key="3">
    <source>
        <dbReference type="ARBA" id="ARBA00022448"/>
    </source>
</evidence>
<dbReference type="EMBL" id="BMJV01000001">
    <property type="protein sequence ID" value="GGG63265.1"/>
    <property type="molecule type" value="Genomic_DNA"/>
</dbReference>
<dbReference type="CDD" id="cd04606">
    <property type="entry name" value="CBS_pair_Mg_transporter"/>
    <property type="match status" value="1"/>
</dbReference>
<dbReference type="Gene3D" id="3.10.580.10">
    <property type="entry name" value="CBS-domain"/>
    <property type="match status" value="1"/>
</dbReference>
<dbReference type="RefSeq" id="WP_188788811.1">
    <property type="nucleotide sequence ID" value="NZ_BMJV01000001.1"/>
</dbReference>
<comment type="caution">
    <text evidence="12">The sequence shown here is derived from an EMBL/GenBank/DDBJ whole genome shotgun (WGS) entry which is preliminary data.</text>
</comment>
<feature type="compositionally biased region" description="Basic and acidic residues" evidence="10">
    <location>
        <begin position="1"/>
        <end position="13"/>
    </location>
</feature>
<reference evidence="12" key="2">
    <citation type="submission" date="2020-09" db="EMBL/GenBank/DDBJ databases">
        <authorList>
            <person name="Sun Q."/>
            <person name="Zhou Y."/>
        </authorList>
    </citation>
    <scope>NUCLEOTIDE SEQUENCE</scope>
    <source>
        <strain evidence="12">CGMCC 1.15762</strain>
    </source>
</reference>
<dbReference type="Pfam" id="PF03448">
    <property type="entry name" value="MgtE_N"/>
    <property type="match status" value="1"/>
</dbReference>
<evidence type="ECO:0000256" key="2">
    <source>
        <dbReference type="ARBA" id="ARBA00009749"/>
    </source>
</evidence>
<keyword evidence="3 9" id="KW-0813">Transport</keyword>
<feature type="transmembrane region" description="Helical" evidence="9">
    <location>
        <begin position="355"/>
        <end position="385"/>
    </location>
</feature>
<comment type="subcellular location">
    <subcellularLocation>
        <location evidence="9">Cell membrane</location>
        <topology evidence="9">Multi-pass membrane protein</topology>
    </subcellularLocation>
    <subcellularLocation>
        <location evidence="1">Membrane</location>
        <topology evidence="1">Multi-pass membrane protein</topology>
    </subcellularLocation>
</comment>
<dbReference type="InterPro" id="IPR038076">
    <property type="entry name" value="MgtE_N_sf"/>
</dbReference>
<dbReference type="SMART" id="SM00116">
    <property type="entry name" value="CBS"/>
    <property type="match status" value="2"/>
</dbReference>